<feature type="transmembrane region" description="Helical" evidence="7">
    <location>
        <begin position="211"/>
        <end position="231"/>
    </location>
</feature>
<evidence type="ECO:0000256" key="7">
    <source>
        <dbReference type="SAM" id="Phobius"/>
    </source>
</evidence>
<dbReference type="InterPro" id="IPR052337">
    <property type="entry name" value="SAT4-like"/>
</dbReference>
<evidence type="ECO:0000259" key="8">
    <source>
        <dbReference type="Pfam" id="PF20684"/>
    </source>
</evidence>
<comment type="subcellular location">
    <subcellularLocation>
        <location evidence="1">Membrane</location>
        <topology evidence="1">Multi-pass membrane protein</topology>
    </subcellularLocation>
</comment>
<evidence type="ECO:0000313" key="9">
    <source>
        <dbReference type="EMBL" id="KAF2398528.1"/>
    </source>
</evidence>
<dbReference type="Proteomes" id="UP000799640">
    <property type="component" value="Unassembled WGS sequence"/>
</dbReference>
<name>A0A6G1HR42_9PEZI</name>
<dbReference type="EMBL" id="ML996700">
    <property type="protein sequence ID" value="KAF2398528.1"/>
    <property type="molecule type" value="Genomic_DNA"/>
</dbReference>
<evidence type="ECO:0000256" key="5">
    <source>
        <dbReference type="ARBA" id="ARBA00038359"/>
    </source>
</evidence>
<gene>
    <name evidence="9" type="ORF">EJ06DRAFT_113644</name>
</gene>
<dbReference type="AlphaFoldDB" id="A0A6G1HR42"/>
<accession>A0A6G1HR42</accession>
<dbReference type="PANTHER" id="PTHR33048:SF96">
    <property type="entry name" value="INTEGRAL MEMBRANE PROTEIN"/>
    <property type="match status" value="1"/>
</dbReference>
<feature type="transmembrane region" description="Helical" evidence="7">
    <location>
        <begin position="42"/>
        <end position="65"/>
    </location>
</feature>
<dbReference type="GO" id="GO:0016020">
    <property type="term" value="C:membrane"/>
    <property type="evidence" value="ECO:0007669"/>
    <property type="project" value="UniProtKB-SubCell"/>
</dbReference>
<feature type="domain" description="Rhodopsin" evidence="8">
    <location>
        <begin position="26"/>
        <end position="272"/>
    </location>
</feature>
<feature type="transmembrane region" description="Helical" evidence="7">
    <location>
        <begin position="85"/>
        <end position="109"/>
    </location>
</feature>
<evidence type="ECO:0000256" key="2">
    <source>
        <dbReference type="ARBA" id="ARBA00022692"/>
    </source>
</evidence>
<reference evidence="9" key="1">
    <citation type="journal article" date="2020" name="Stud. Mycol.">
        <title>101 Dothideomycetes genomes: a test case for predicting lifestyles and emergence of pathogens.</title>
        <authorList>
            <person name="Haridas S."/>
            <person name="Albert R."/>
            <person name="Binder M."/>
            <person name="Bloem J."/>
            <person name="Labutti K."/>
            <person name="Salamov A."/>
            <person name="Andreopoulos B."/>
            <person name="Baker S."/>
            <person name="Barry K."/>
            <person name="Bills G."/>
            <person name="Bluhm B."/>
            <person name="Cannon C."/>
            <person name="Castanera R."/>
            <person name="Culley D."/>
            <person name="Daum C."/>
            <person name="Ezra D."/>
            <person name="Gonzalez J."/>
            <person name="Henrissat B."/>
            <person name="Kuo A."/>
            <person name="Liang C."/>
            <person name="Lipzen A."/>
            <person name="Lutzoni F."/>
            <person name="Magnuson J."/>
            <person name="Mondo S."/>
            <person name="Nolan M."/>
            <person name="Ohm R."/>
            <person name="Pangilinan J."/>
            <person name="Park H.-J."/>
            <person name="Ramirez L."/>
            <person name="Alfaro M."/>
            <person name="Sun H."/>
            <person name="Tritt A."/>
            <person name="Yoshinaga Y."/>
            <person name="Zwiers L.-H."/>
            <person name="Turgeon B."/>
            <person name="Goodwin S."/>
            <person name="Spatafora J."/>
            <person name="Crous P."/>
            <person name="Grigoriev I."/>
        </authorList>
    </citation>
    <scope>NUCLEOTIDE SEQUENCE</scope>
    <source>
        <strain evidence="9">CBS 262.69</strain>
    </source>
</reference>
<dbReference type="OrthoDB" id="3936451at2759"/>
<feature type="transmembrane region" description="Helical" evidence="7">
    <location>
        <begin position="121"/>
        <end position="141"/>
    </location>
</feature>
<evidence type="ECO:0000256" key="6">
    <source>
        <dbReference type="SAM" id="MobiDB-lite"/>
    </source>
</evidence>
<keyword evidence="10" id="KW-1185">Reference proteome</keyword>
<organism evidence="9 10">
    <name type="scientific">Trichodelitschia bisporula</name>
    <dbReference type="NCBI Taxonomy" id="703511"/>
    <lineage>
        <taxon>Eukaryota</taxon>
        <taxon>Fungi</taxon>
        <taxon>Dikarya</taxon>
        <taxon>Ascomycota</taxon>
        <taxon>Pezizomycotina</taxon>
        <taxon>Dothideomycetes</taxon>
        <taxon>Dothideomycetes incertae sedis</taxon>
        <taxon>Phaeotrichales</taxon>
        <taxon>Phaeotrichaceae</taxon>
        <taxon>Trichodelitschia</taxon>
    </lineage>
</organism>
<feature type="transmembrane region" description="Helical" evidence="7">
    <location>
        <begin position="181"/>
        <end position="199"/>
    </location>
</feature>
<dbReference type="PANTHER" id="PTHR33048">
    <property type="entry name" value="PTH11-LIKE INTEGRAL MEMBRANE PROTEIN (AFU_ORTHOLOGUE AFUA_5G11245)"/>
    <property type="match status" value="1"/>
</dbReference>
<evidence type="ECO:0000256" key="3">
    <source>
        <dbReference type="ARBA" id="ARBA00022989"/>
    </source>
</evidence>
<keyword evidence="4 7" id="KW-0472">Membrane</keyword>
<feature type="transmembrane region" description="Helical" evidence="7">
    <location>
        <begin position="6"/>
        <end position="30"/>
    </location>
</feature>
<feature type="compositionally biased region" description="Basic and acidic residues" evidence="6">
    <location>
        <begin position="346"/>
        <end position="357"/>
    </location>
</feature>
<comment type="similarity">
    <text evidence="5">Belongs to the SAT4 family.</text>
</comment>
<keyword evidence="2 7" id="KW-0812">Transmembrane</keyword>
<keyword evidence="3 7" id="KW-1133">Transmembrane helix</keyword>
<dbReference type="InterPro" id="IPR049326">
    <property type="entry name" value="Rhodopsin_dom_fungi"/>
</dbReference>
<proteinExistence type="inferred from homology"/>
<evidence type="ECO:0000313" key="10">
    <source>
        <dbReference type="Proteomes" id="UP000799640"/>
    </source>
</evidence>
<feature type="region of interest" description="Disordered" evidence="6">
    <location>
        <begin position="320"/>
        <end position="386"/>
    </location>
</feature>
<evidence type="ECO:0000256" key="4">
    <source>
        <dbReference type="ARBA" id="ARBA00023136"/>
    </source>
</evidence>
<protein>
    <recommendedName>
        <fullName evidence="8">Rhodopsin domain-containing protein</fullName>
    </recommendedName>
</protein>
<sequence length="400" mass="44177">MGESRAAEVAGTTILFLVLCWLTFVLRVWVRMRMINAFSLDDWLIGASLALFTAYSAMTFIGLHWGVGLHAEELTARQRVNAMKAWYFGELFYILNTTVLRLAVGIFLLRLALRRPHRHILYALNATNILFNAYYLIFTIFQCTPIKTYWLRLGSPADQARAAHGVCHAHIGIASTYAQSAVSAVLDWAFAIIPGIIVWDLQLSRRRKIPLVMILSVGAVASAATIIRIPYIHTLSASHDFLWDTVDVIIWSSAEPGLGIAAVSSAALKPLLMQMLCCMGFDIPACSGGKPSTAMQLPAPVPGPKNNWVKEEWPKERKWEGDNVPLQGMGGKMGTSVTVQGGARDSSFELRPEREESGEGVQVTRTMDVKRETLEGEEGGDFGGARVLESRESLARLVER</sequence>
<evidence type="ECO:0000256" key="1">
    <source>
        <dbReference type="ARBA" id="ARBA00004141"/>
    </source>
</evidence>
<dbReference type="Pfam" id="PF20684">
    <property type="entry name" value="Fung_rhodopsin"/>
    <property type="match status" value="1"/>
</dbReference>